<name>A0A965GEH9_9PROT</name>
<reference evidence="2" key="1">
    <citation type="submission" date="2018-10" db="EMBL/GenBank/DDBJ databases">
        <title>Iterative Subtractive Binning of Freshwater Chronoseries Metagenomes Recovers Nearly Complete Genomes from over Four Hundred Novel Species.</title>
        <authorList>
            <person name="Rodriguez-R L.M."/>
            <person name="Tsementzi D."/>
            <person name="Luo C."/>
            <person name="Konstantinidis K.T."/>
        </authorList>
    </citation>
    <scope>NUCLEOTIDE SEQUENCE</scope>
    <source>
        <strain evidence="2">WB5_2A_028</strain>
    </source>
</reference>
<dbReference type="SUPFAM" id="SSF52540">
    <property type="entry name" value="P-loop containing nucleoside triphosphate hydrolases"/>
    <property type="match status" value="1"/>
</dbReference>
<dbReference type="Gene3D" id="3.40.50.300">
    <property type="entry name" value="P-loop containing nucleotide triphosphate hydrolases"/>
    <property type="match status" value="1"/>
</dbReference>
<dbReference type="InterPro" id="IPR027417">
    <property type="entry name" value="P-loop_NTPase"/>
</dbReference>
<feature type="domain" description="CobQ/CobB/MinD/ParA nucleotide binding" evidence="1">
    <location>
        <begin position="14"/>
        <end position="166"/>
    </location>
</feature>
<sequence>MPHLRSPRVWGTFSAAGGVGSTTLTLHLARIAGSLGYRTLVIETDLRAPIREILGSSSPYWEEYRLGAAPIKSEALPQSLPYGFSLLTRRSSGEISEELFTEICTAAGNFYDLVLLDNPNFKNPKMKSLLIVENNLTSLIGLNALALVIKPRIVVINKYSSKSKKKSGITGFVSDSKIFSAPKSQDFGLALKFGVLRKLSLHNEQKVAKIVREIVNL</sequence>
<dbReference type="Pfam" id="PF01656">
    <property type="entry name" value="CbiA"/>
    <property type="match status" value="1"/>
</dbReference>
<dbReference type="Proteomes" id="UP000740727">
    <property type="component" value="Unassembled WGS sequence"/>
</dbReference>
<gene>
    <name evidence="2" type="ORF">EBT44_04600</name>
</gene>
<dbReference type="EMBL" id="RFXN01000057">
    <property type="protein sequence ID" value="NBR94100.1"/>
    <property type="molecule type" value="Genomic_DNA"/>
</dbReference>
<dbReference type="InterPro" id="IPR002586">
    <property type="entry name" value="CobQ/CobB/MinD/ParA_Nub-bd_dom"/>
</dbReference>
<protein>
    <recommendedName>
        <fullName evidence="1">CobQ/CobB/MinD/ParA nucleotide binding domain-containing protein</fullName>
    </recommendedName>
</protein>
<proteinExistence type="predicted"/>
<evidence type="ECO:0000313" key="3">
    <source>
        <dbReference type="Proteomes" id="UP000740727"/>
    </source>
</evidence>
<evidence type="ECO:0000259" key="1">
    <source>
        <dbReference type="Pfam" id="PF01656"/>
    </source>
</evidence>
<comment type="caution">
    <text evidence="2">The sequence shown here is derived from an EMBL/GenBank/DDBJ whole genome shotgun (WGS) entry which is preliminary data.</text>
</comment>
<organism evidence="2 3">
    <name type="scientific">Candidatus Fonsibacter lacus</name>
    <dbReference type="NCBI Taxonomy" id="2576439"/>
    <lineage>
        <taxon>Bacteria</taxon>
        <taxon>Pseudomonadati</taxon>
        <taxon>Pseudomonadota</taxon>
        <taxon>Alphaproteobacteria</taxon>
        <taxon>Candidatus Pelagibacterales</taxon>
        <taxon>Candidatus Pelagibacterales incertae sedis</taxon>
        <taxon>Candidatus Fonsibacter</taxon>
    </lineage>
</organism>
<accession>A0A965GEH9</accession>
<evidence type="ECO:0000313" key="2">
    <source>
        <dbReference type="EMBL" id="NBR94100.1"/>
    </source>
</evidence>
<dbReference type="AlphaFoldDB" id="A0A965GEH9"/>